<dbReference type="AlphaFoldDB" id="E4XAV2"/>
<gene>
    <name evidence="1" type="ORF">GSOID_T00005700001</name>
</gene>
<evidence type="ECO:0000313" key="2">
    <source>
        <dbReference type="Proteomes" id="UP000001307"/>
    </source>
</evidence>
<dbReference type="Proteomes" id="UP000001307">
    <property type="component" value="Unassembled WGS sequence"/>
</dbReference>
<reference evidence="1" key="1">
    <citation type="journal article" date="2010" name="Science">
        <title>Plasticity of animal genome architecture unmasked by rapid evolution of a pelagic tunicate.</title>
        <authorList>
            <person name="Denoeud F."/>
            <person name="Henriet S."/>
            <person name="Mungpakdee S."/>
            <person name="Aury J.M."/>
            <person name="Da Silva C."/>
            <person name="Brinkmann H."/>
            <person name="Mikhaleva J."/>
            <person name="Olsen L.C."/>
            <person name="Jubin C."/>
            <person name="Canestro C."/>
            <person name="Bouquet J.M."/>
            <person name="Danks G."/>
            <person name="Poulain J."/>
            <person name="Campsteijn C."/>
            <person name="Adamski M."/>
            <person name="Cross I."/>
            <person name="Yadetie F."/>
            <person name="Muffato M."/>
            <person name="Louis A."/>
            <person name="Butcher S."/>
            <person name="Tsagkogeorga G."/>
            <person name="Konrad A."/>
            <person name="Singh S."/>
            <person name="Jensen M.F."/>
            <person name="Cong E.H."/>
            <person name="Eikeseth-Otteraa H."/>
            <person name="Noel B."/>
            <person name="Anthouard V."/>
            <person name="Porcel B.M."/>
            <person name="Kachouri-Lafond R."/>
            <person name="Nishino A."/>
            <person name="Ugolini M."/>
            <person name="Chourrout P."/>
            <person name="Nishida H."/>
            <person name="Aasland R."/>
            <person name="Huzurbazar S."/>
            <person name="Westhof E."/>
            <person name="Delsuc F."/>
            <person name="Lehrach H."/>
            <person name="Reinhardt R."/>
            <person name="Weissenbach J."/>
            <person name="Roy S.W."/>
            <person name="Artiguenave F."/>
            <person name="Postlethwait J.H."/>
            <person name="Manak J.R."/>
            <person name="Thompson E.M."/>
            <person name="Jaillon O."/>
            <person name="Du Pasquier L."/>
            <person name="Boudinot P."/>
            <person name="Liberles D.A."/>
            <person name="Volff J.N."/>
            <person name="Philippe H."/>
            <person name="Lenhard B."/>
            <person name="Roest Crollius H."/>
            <person name="Wincker P."/>
            <person name="Chourrout D."/>
        </authorList>
    </citation>
    <scope>NUCLEOTIDE SEQUENCE [LARGE SCALE GENOMIC DNA]</scope>
</reference>
<name>E4XAV2_OIKDI</name>
<dbReference type="InParanoid" id="E4XAV2"/>
<keyword evidence="2" id="KW-1185">Reference proteome</keyword>
<proteinExistence type="predicted"/>
<evidence type="ECO:0008006" key="3">
    <source>
        <dbReference type="Google" id="ProtNLM"/>
    </source>
</evidence>
<dbReference type="EMBL" id="FN653033">
    <property type="protein sequence ID" value="CBY08861.1"/>
    <property type="molecule type" value="Genomic_DNA"/>
</dbReference>
<accession>E4XAV2</accession>
<protein>
    <recommendedName>
        <fullName evidence="3">Ribosomal protein L7Ae/L30e/S12e/Gadd45 domain-containing protein</fullName>
    </recommendedName>
</protein>
<organism evidence="1">
    <name type="scientific">Oikopleura dioica</name>
    <name type="common">Tunicate</name>
    <dbReference type="NCBI Taxonomy" id="34765"/>
    <lineage>
        <taxon>Eukaryota</taxon>
        <taxon>Metazoa</taxon>
        <taxon>Chordata</taxon>
        <taxon>Tunicata</taxon>
        <taxon>Appendicularia</taxon>
        <taxon>Copelata</taxon>
        <taxon>Oikopleuridae</taxon>
        <taxon>Oikopleura</taxon>
    </lineage>
</organism>
<sequence>MTQTKLSKANKGKKHIQIKATLLPPTKRRFTKEQVHELIKIAQDDCKEYSLQKAKDGHFCLGRKSAMNAIRKKKAKVVLVDTEVPKCIQDALAGFASIVGIDGLSAKILKSMGQNKVERKKRKFRQVNFFTLLLDHRFSLPELEESSGFSVNIDIYDPEEKSSKK</sequence>
<evidence type="ECO:0000313" key="1">
    <source>
        <dbReference type="EMBL" id="CBY08861.1"/>
    </source>
</evidence>